<keyword evidence="1" id="KW-0732">Signal</keyword>
<protein>
    <recommendedName>
        <fullName evidence="4">Cell wall protein PhiA</fullName>
    </recommendedName>
</protein>
<name>R0KA78_EXST2</name>
<organism evidence="2 3">
    <name type="scientific">Exserohilum turcicum (strain 28A)</name>
    <name type="common">Northern leaf blight fungus</name>
    <name type="synonym">Setosphaeria turcica</name>
    <dbReference type="NCBI Taxonomy" id="671987"/>
    <lineage>
        <taxon>Eukaryota</taxon>
        <taxon>Fungi</taxon>
        <taxon>Dikarya</taxon>
        <taxon>Ascomycota</taxon>
        <taxon>Pezizomycotina</taxon>
        <taxon>Dothideomycetes</taxon>
        <taxon>Pleosporomycetidae</taxon>
        <taxon>Pleosporales</taxon>
        <taxon>Pleosporineae</taxon>
        <taxon>Pleosporaceae</taxon>
        <taxon>Exserohilum</taxon>
    </lineage>
</organism>
<dbReference type="HOGENOM" id="CLU_097238_0_0_1"/>
<dbReference type="eggNOG" id="ENOG502SNZ2">
    <property type="taxonomic scope" value="Eukaryota"/>
</dbReference>
<feature type="chain" id="PRO_5004343192" description="Cell wall protein PhiA" evidence="1">
    <location>
        <begin position="25"/>
        <end position="195"/>
    </location>
</feature>
<dbReference type="GeneID" id="19400241"/>
<evidence type="ECO:0000256" key="1">
    <source>
        <dbReference type="SAM" id="SignalP"/>
    </source>
</evidence>
<dbReference type="AlphaFoldDB" id="R0KA78"/>
<evidence type="ECO:0008006" key="4">
    <source>
        <dbReference type="Google" id="ProtNLM"/>
    </source>
</evidence>
<evidence type="ECO:0000313" key="3">
    <source>
        <dbReference type="Proteomes" id="UP000016935"/>
    </source>
</evidence>
<sequence length="195" mass="20623">MKFTTAAAASALAAISAAAPLAAADDIVKSNQVFNVIAEAPGTDFDGLWWQASANGLLMGGTNQTASCGPKPHNYADFVIGDNALYLYTANPPQQMAVYRDGMGRGLMQYTTGVQPAGRNSERTTFVVNDDGYLVFRSVNADDTGFQACAPAVGAKYSIWLQGWDNPTGSFDTCTKFKARAVHAVDPVKCAYSTS</sequence>
<reference evidence="2 3" key="1">
    <citation type="journal article" date="2012" name="PLoS Pathog.">
        <title>Diverse lifestyles and strategies of plant pathogenesis encoded in the genomes of eighteen Dothideomycetes fungi.</title>
        <authorList>
            <person name="Ohm R.A."/>
            <person name="Feau N."/>
            <person name="Henrissat B."/>
            <person name="Schoch C.L."/>
            <person name="Horwitz B.A."/>
            <person name="Barry K.W."/>
            <person name="Condon B.J."/>
            <person name="Copeland A.C."/>
            <person name="Dhillon B."/>
            <person name="Glaser F."/>
            <person name="Hesse C.N."/>
            <person name="Kosti I."/>
            <person name="LaButti K."/>
            <person name="Lindquist E.A."/>
            <person name="Lucas S."/>
            <person name="Salamov A.A."/>
            <person name="Bradshaw R.E."/>
            <person name="Ciuffetti L."/>
            <person name="Hamelin R.C."/>
            <person name="Kema G.H.J."/>
            <person name="Lawrence C."/>
            <person name="Scott J.A."/>
            <person name="Spatafora J.W."/>
            <person name="Turgeon B.G."/>
            <person name="de Wit P.J.G.M."/>
            <person name="Zhong S."/>
            <person name="Goodwin S.B."/>
            <person name="Grigoriev I.V."/>
        </authorList>
    </citation>
    <scope>NUCLEOTIDE SEQUENCE [LARGE SCALE GENOMIC DNA]</scope>
    <source>
        <strain evidence="3">28A</strain>
    </source>
</reference>
<keyword evidence="3" id="KW-1185">Reference proteome</keyword>
<dbReference type="RefSeq" id="XP_008022782.1">
    <property type="nucleotide sequence ID" value="XM_008024591.1"/>
</dbReference>
<feature type="signal peptide" evidence="1">
    <location>
        <begin position="1"/>
        <end position="24"/>
    </location>
</feature>
<gene>
    <name evidence="2" type="ORF">SETTUDRAFT_167609</name>
</gene>
<dbReference type="Proteomes" id="UP000016935">
    <property type="component" value="Unassembled WGS sequence"/>
</dbReference>
<reference evidence="2 3" key="2">
    <citation type="journal article" date="2013" name="PLoS Genet.">
        <title>Comparative genome structure, secondary metabolite, and effector coding capacity across Cochliobolus pathogens.</title>
        <authorList>
            <person name="Condon B.J."/>
            <person name="Leng Y."/>
            <person name="Wu D."/>
            <person name="Bushley K.E."/>
            <person name="Ohm R.A."/>
            <person name="Otillar R."/>
            <person name="Martin J."/>
            <person name="Schackwitz W."/>
            <person name="Grimwood J."/>
            <person name="MohdZainudin N."/>
            <person name="Xue C."/>
            <person name="Wang R."/>
            <person name="Manning V.A."/>
            <person name="Dhillon B."/>
            <person name="Tu Z.J."/>
            <person name="Steffenson B.J."/>
            <person name="Salamov A."/>
            <person name="Sun H."/>
            <person name="Lowry S."/>
            <person name="LaButti K."/>
            <person name="Han J."/>
            <person name="Copeland A."/>
            <person name="Lindquist E."/>
            <person name="Barry K."/>
            <person name="Schmutz J."/>
            <person name="Baker S.E."/>
            <person name="Ciuffetti L.M."/>
            <person name="Grigoriev I.V."/>
            <person name="Zhong S."/>
            <person name="Turgeon B.G."/>
        </authorList>
    </citation>
    <scope>NUCLEOTIDE SEQUENCE [LARGE SCALE GENOMIC DNA]</scope>
    <source>
        <strain evidence="3">28A</strain>
    </source>
</reference>
<accession>R0KA78</accession>
<dbReference type="OrthoDB" id="4093325at2759"/>
<evidence type="ECO:0000313" key="2">
    <source>
        <dbReference type="EMBL" id="EOA89883.1"/>
    </source>
</evidence>
<proteinExistence type="predicted"/>
<dbReference type="EMBL" id="KB908504">
    <property type="protein sequence ID" value="EOA89883.1"/>
    <property type="molecule type" value="Genomic_DNA"/>
</dbReference>